<dbReference type="PROSITE" id="PS51419">
    <property type="entry name" value="RAB"/>
    <property type="match status" value="1"/>
</dbReference>
<dbReference type="InterPro" id="IPR005225">
    <property type="entry name" value="Small_GTP-bd"/>
</dbReference>
<dbReference type="GO" id="GO:0005525">
    <property type="term" value="F:GTP binding"/>
    <property type="evidence" value="ECO:0007669"/>
    <property type="project" value="InterPro"/>
</dbReference>
<dbReference type="InterPro" id="IPR001806">
    <property type="entry name" value="Small_GTPase"/>
</dbReference>
<dbReference type="InterPro" id="IPR027417">
    <property type="entry name" value="P-loop_NTPase"/>
</dbReference>
<name>A0A481YSP3_9VIRU</name>
<dbReference type="PANTHER" id="PTHR47978">
    <property type="match status" value="1"/>
</dbReference>
<keyword evidence="2" id="KW-0547">Nucleotide-binding</keyword>
<dbReference type="SMART" id="SM00174">
    <property type="entry name" value="RHO"/>
    <property type="match status" value="1"/>
</dbReference>
<accession>A0A481YSP3</accession>
<dbReference type="EMBL" id="MK500327">
    <property type="protein sequence ID" value="QBK85506.1"/>
    <property type="molecule type" value="Genomic_DNA"/>
</dbReference>
<protein>
    <submittedName>
        <fullName evidence="3">Ras-related GTPase</fullName>
    </submittedName>
</protein>
<sequence>MALTHYNKTVLVGNEGAGKTSLIYRTQFGEFNHNATATIGATYVKHKVYLDDGNCEVKLHLWDTAGQPRFSALLPMFIKGAKIVLVCFDSPDISLVQRHVGEIDDIDSSVRIILVMTKIDKEYFSRREAMKEYAQSKNLDIFFTSSLTGEGIQELFEEVARHYLLIDSTSDNDTFDLETTPVTNSHVMFTQCCITM</sequence>
<evidence type="ECO:0000313" key="3">
    <source>
        <dbReference type="EMBL" id="QBK85506.1"/>
    </source>
</evidence>
<dbReference type="SMART" id="SM00173">
    <property type="entry name" value="RAS"/>
    <property type="match status" value="1"/>
</dbReference>
<dbReference type="SMART" id="SM00175">
    <property type="entry name" value="RAB"/>
    <property type="match status" value="1"/>
</dbReference>
<dbReference type="Gene3D" id="3.40.50.300">
    <property type="entry name" value="P-loop containing nucleotide triphosphate hydrolases"/>
    <property type="match status" value="1"/>
</dbReference>
<dbReference type="PRINTS" id="PR00449">
    <property type="entry name" value="RASTRNSFRMNG"/>
</dbReference>
<gene>
    <name evidence="3" type="ORF">LCMAC101_00930</name>
</gene>
<dbReference type="CDD" id="cd00154">
    <property type="entry name" value="Rab"/>
    <property type="match status" value="1"/>
</dbReference>
<reference evidence="3" key="1">
    <citation type="journal article" date="2019" name="MBio">
        <title>Virus Genomes from Deep Sea Sediments Expand the Ocean Megavirome and Support Independent Origins of Viral Gigantism.</title>
        <authorList>
            <person name="Backstrom D."/>
            <person name="Yutin N."/>
            <person name="Jorgensen S.L."/>
            <person name="Dharamshi J."/>
            <person name="Homa F."/>
            <person name="Zaremba-Niedwiedzka K."/>
            <person name="Spang A."/>
            <person name="Wolf Y.I."/>
            <person name="Koonin E.V."/>
            <person name="Ettema T.J."/>
        </authorList>
    </citation>
    <scope>NUCLEOTIDE SEQUENCE</scope>
</reference>
<dbReference type="GO" id="GO:0020002">
    <property type="term" value="C:host cell plasma membrane"/>
    <property type="evidence" value="ECO:0007669"/>
    <property type="project" value="UniProtKB-SubCell"/>
</dbReference>
<evidence type="ECO:0000256" key="2">
    <source>
        <dbReference type="ARBA" id="ARBA00022741"/>
    </source>
</evidence>
<dbReference type="GO" id="GO:0003924">
    <property type="term" value="F:GTPase activity"/>
    <property type="evidence" value="ECO:0007669"/>
    <property type="project" value="InterPro"/>
</dbReference>
<comment type="subcellular location">
    <subcellularLocation>
        <location evidence="1">Host cell membrane</location>
        <topology evidence="1">Lipid-anchor</topology>
        <orientation evidence="1">Cytoplasmic side</orientation>
    </subcellularLocation>
</comment>
<evidence type="ECO:0000256" key="1">
    <source>
        <dbReference type="ARBA" id="ARBA00004112"/>
    </source>
</evidence>
<organism evidence="3">
    <name type="scientific">Marseillevirus LCMAC101</name>
    <dbReference type="NCBI Taxonomy" id="2506602"/>
    <lineage>
        <taxon>Viruses</taxon>
        <taxon>Varidnaviria</taxon>
        <taxon>Bamfordvirae</taxon>
        <taxon>Nucleocytoviricota</taxon>
        <taxon>Megaviricetes</taxon>
        <taxon>Pimascovirales</taxon>
        <taxon>Pimascovirales incertae sedis</taxon>
        <taxon>Marseilleviridae</taxon>
    </lineage>
</organism>
<dbReference type="SUPFAM" id="SSF52540">
    <property type="entry name" value="P-loop containing nucleoside triphosphate hydrolases"/>
    <property type="match status" value="1"/>
</dbReference>
<dbReference type="Pfam" id="PF00071">
    <property type="entry name" value="Ras"/>
    <property type="match status" value="1"/>
</dbReference>
<dbReference type="NCBIfam" id="TIGR00231">
    <property type="entry name" value="small_GTP"/>
    <property type="match status" value="1"/>
</dbReference>
<proteinExistence type="predicted"/>